<feature type="transmembrane region" description="Helical" evidence="6">
    <location>
        <begin position="382"/>
        <end position="401"/>
    </location>
</feature>
<name>A0A917BX89_9PROT</name>
<feature type="transmembrane region" description="Helical" evidence="6">
    <location>
        <begin position="127"/>
        <end position="150"/>
    </location>
</feature>
<keyword evidence="8" id="KW-1185">Reference proteome</keyword>
<dbReference type="PANTHER" id="PTHR42893:SF46">
    <property type="entry name" value="PROTEIN DETOXIFICATION 44, CHLOROPLASTIC"/>
    <property type="match status" value="1"/>
</dbReference>
<feature type="transmembrane region" description="Helical" evidence="6">
    <location>
        <begin position="237"/>
        <end position="256"/>
    </location>
</feature>
<dbReference type="Pfam" id="PF01554">
    <property type="entry name" value="MatE"/>
    <property type="match status" value="2"/>
</dbReference>
<evidence type="ECO:0000256" key="2">
    <source>
        <dbReference type="ARBA" id="ARBA00010199"/>
    </source>
</evidence>
<keyword evidence="4 6" id="KW-1133">Transmembrane helix</keyword>
<sequence length="434" mass="47159">MRNSPAIWALVLPIILSNITVPLIGAVDTAVMGHMETAAYLGAVAVGSLIFDYIYWGFGFLRLSTTGLTAQALGREDGEEVRALFARALILALLASALLWGAQSYIFQVSAYLIDASAEVEALAKTYFQVRIWSAPAALTNYILIGWMLACKDTKSVLIQQVATNIANVVLDLWFVMGLGFGVEGVAFATVLAQYCGLGIGLILMRRNLVKIEGAWRGEVIFVSEKFTKLISMNSDLFIRTVCLLSAFAWLTAQGAKMGDVVLAANAILLQFLMFASYGLDGFAHAVEVLCGHGVGKKDRPAFQGAVRATTKAAFLTAIGLSVCYFLFGNVLINLFSNLPAVLETAKQYLIWAAVLPVVAVGAFQMDGIYLGLTQTRMLRNMMVLSLALYIPLSLMLQSVWGNHGLWAAFTFFMGMRAITLGMTYTRVEQKVFA</sequence>
<gene>
    <name evidence="7" type="ORF">GCM10011332_14500</name>
</gene>
<reference evidence="7" key="1">
    <citation type="journal article" date="2014" name="Int. J. Syst. Evol. Microbiol.">
        <title>Complete genome sequence of Corynebacterium casei LMG S-19264T (=DSM 44701T), isolated from a smear-ripened cheese.</title>
        <authorList>
            <consortium name="US DOE Joint Genome Institute (JGI-PGF)"/>
            <person name="Walter F."/>
            <person name="Albersmeier A."/>
            <person name="Kalinowski J."/>
            <person name="Ruckert C."/>
        </authorList>
    </citation>
    <scope>NUCLEOTIDE SEQUENCE</scope>
    <source>
        <strain evidence="7">CGMCC 1.15254</strain>
    </source>
</reference>
<dbReference type="PANTHER" id="PTHR42893">
    <property type="entry name" value="PROTEIN DETOXIFICATION 44, CHLOROPLASTIC-RELATED"/>
    <property type="match status" value="1"/>
</dbReference>
<dbReference type="AlphaFoldDB" id="A0A917BX89"/>
<dbReference type="Proteomes" id="UP000632498">
    <property type="component" value="Unassembled WGS sequence"/>
</dbReference>
<evidence type="ECO:0000256" key="1">
    <source>
        <dbReference type="ARBA" id="ARBA00004141"/>
    </source>
</evidence>
<evidence type="ECO:0000256" key="3">
    <source>
        <dbReference type="ARBA" id="ARBA00022692"/>
    </source>
</evidence>
<comment type="subcellular location">
    <subcellularLocation>
        <location evidence="1">Membrane</location>
        <topology evidence="1">Multi-pass membrane protein</topology>
    </subcellularLocation>
</comment>
<protein>
    <submittedName>
        <fullName evidence="7">MATE family efflux transporter</fullName>
    </submittedName>
</protein>
<accession>A0A917BX89</accession>
<feature type="transmembrane region" description="Helical" evidence="6">
    <location>
        <begin position="187"/>
        <end position="205"/>
    </location>
</feature>
<evidence type="ECO:0000313" key="7">
    <source>
        <dbReference type="EMBL" id="GGF61777.1"/>
    </source>
</evidence>
<reference evidence="7" key="2">
    <citation type="submission" date="2020-09" db="EMBL/GenBank/DDBJ databases">
        <authorList>
            <person name="Sun Q."/>
            <person name="Zhou Y."/>
        </authorList>
    </citation>
    <scope>NUCLEOTIDE SEQUENCE</scope>
    <source>
        <strain evidence="7">CGMCC 1.15254</strain>
    </source>
</reference>
<feature type="transmembrane region" description="Helical" evidence="6">
    <location>
        <begin position="407"/>
        <end position="426"/>
    </location>
</feature>
<dbReference type="RefSeq" id="WP_188663317.1">
    <property type="nucleotide sequence ID" value="NZ_BMHV01000008.1"/>
</dbReference>
<feature type="transmembrane region" description="Helical" evidence="6">
    <location>
        <begin position="84"/>
        <end position="107"/>
    </location>
</feature>
<comment type="similarity">
    <text evidence="2">Belongs to the multi antimicrobial extrusion (MATE) (TC 2.A.66.1) family.</text>
</comment>
<dbReference type="NCBIfam" id="TIGR00797">
    <property type="entry name" value="matE"/>
    <property type="match status" value="1"/>
</dbReference>
<evidence type="ECO:0000256" key="4">
    <source>
        <dbReference type="ARBA" id="ARBA00022989"/>
    </source>
</evidence>
<dbReference type="InterPro" id="IPR002528">
    <property type="entry name" value="MATE_fam"/>
</dbReference>
<keyword evidence="5 6" id="KW-0472">Membrane</keyword>
<dbReference type="InterPro" id="IPR044644">
    <property type="entry name" value="DinF-like"/>
</dbReference>
<dbReference type="GO" id="GO:0005886">
    <property type="term" value="C:plasma membrane"/>
    <property type="evidence" value="ECO:0007669"/>
    <property type="project" value="TreeGrafter"/>
</dbReference>
<proteinExistence type="inferred from homology"/>
<organism evidence="7 8">
    <name type="scientific">Terasakiella brassicae</name>
    <dbReference type="NCBI Taxonomy" id="1634917"/>
    <lineage>
        <taxon>Bacteria</taxon>
        <taxon>Pseudomonadati</taxon>
        <taxon>Pseudomonadota</taxon>
        <taxon>Alphaproteobacteria</taxon>
        <taxon>Rhodospirillales</taxon>
        <taxon>Terasakiellaceae</taxon>
        <taxon>Terasakiella</taxon>
    </lineage>
</organism>
<evidence type="ECO:0000313" key="8">
    <source>
        <dbReference type="Proteomes" id="UP000632498"/>
    </source>
</evidence>
<evidence type="ECO:0000256" key="5">
    <source>
        <dbReference type="ARBA" id="ARBA00023136"/>
    </source>
</evidence>
<dbReference type="GO" id="GO:0042910">
    <property type="term" value="F:xenobiotic transmembrane transporter activity"/>
    <property type="evidence" value="ECO:0007669"/>
    <property type="project" value="InterPro"/>
</dbReference>
<dbReference type="CDD" id="cd13136">
    <property type="entry name" value="MATE_DinF_like"/>
    <property type="match status" value="1"/>
</dbReference>
<keyword evidence="3 6" id="KW-0812">Transmembrane</keyword>
<feature type="transmembrane region" description="Helical" evidence="6">
    <location>
        <begin position="39"/>
        <end position="63"/>
    </location>
</feature>
<evidence type="ECO:0000256" key="6">
    <source>
        <dbReference type="SAM" id="Phobius"/>
    </source>
</evidence>
<feature type="transmembrane region" description="Helical" evidence="6">
    <location>
        <begin position="268"/>
        <end position="292"/>
    </location>
</feature>
<feature type="transmembrane region" description="Helical" evidence="6">
    <location>
        <begin position="349"/>
        <end position="370"/>
    </location>
</feature>
<feature type="transmembrane region" description="Helical" evidence="6">
    <location>
        <begin position="162"/>
        <end position="181"/>
    </location>
</feature>
<dbReference type="EMBL" id="BMHV01000008">
    <property type="protein sequence ID" value="GGF61777.1"/>
    <property type="molecule type" value="Genomic_DNA"/>
</dbReference>
<feature type="transmembrane region" description="Helical" evidence="6">
    <location>
        <begin position="313"/>
        <end position="337"/>
    </location>
</feature>
<feature type="transmembrane region" description="Helical" evidence="6">
    <location>
        <begin position="7"/>
        <end position="27"/>
    </location>
</feature>
<comment type="caution">
    <text evidence="7">The sequence shown here is derived from an EMBL/GenBank/DDBJ whole genome shotgun (WGS) entry which is preliminary data.</text>
</comment>
<dbReference type="GO" id="GO:0015297">
    <property type="term" value="F:antiporter activity"/>
    <property type="evidence" value="ECO:0007669"/>
    <property type="project" value="InterPro"/>
</dbReference>